<evidence type="ECO:0000256" key="2">
    <source>
        <dbReference type="ARBA" id="ARBA00004986"/>
    </source>
</evidence>
<feature type="domain" description="Aspartate/glutamate/uridylate kinase" evidence="15">
    <location>
        <begin position="5"/>
        <end position="231"/>
    </location>
</feature>
<comment type="caution">
    <text evidence="16">The sequence shown here is derived from an EMBL/GenBank/DDBJ whole genome shotgun (WGS) entry which is preliminary data.</text>
</comment>
<dbReference type="InterPro" id="IPR005260">
    <property type="entry name" value="Asp_kin_monofn"/>
</dbReference>
<dbReference type="PANTHER" id="PTHR21499:SF3">
    <property type="entry name" value="ASPARTOKINASE"/>
    <property type="match status" value="1"/>
</dbReference>
<dbReference type="InterPro" id="IPR001048">
    <property type="entry name" value="Asp/Glu/Uridylate_kinase"/>
</dbReference>
<dbReference type="GO" id="GO:0005829">
    <property type="term" value="C:cytosol"/>
    <property type="evidence" value="ECO:0007669"/>
    <property type="project" value="TreeGrafter"/>
</dbReference>
<feature type="binding site" evidence="12">
    <location>
        <begin position="211"/>
        <end position="212"/>
    </location>
    <ligand>
        <name>ATP</name>
        <dbReference type="ChEBI" id="CHEBI:30616"/>
    </ligand>
</feature>
<protein>
    <recommendedName>
        <fullName evidence="13">Aspartokinase</fullName>
        <ecNumber evidence="13">2.7.2.4</ecNumber>
    </recommendedName>
</protein>
<evidence type="ECO:0000256" key="9">
    <source>
        <dbReference type="ARBA" id="ARBA00022840"/>
    </source>
</evidence>
<feature type="binding site" evidence="12">
    <location>
        <begin position="9"/>
        <end position="12"/>
    </location>
    <ligand>
        <name>ATP</name>
        <dbReference type="ChEBI" id="CHEBI:30616"/>
    </ligand>
</feature>
<dbReference type="GO" id="GO:0004072">
    <property type="term" value="F:aspartate kinase activity"/>
    <property type="evidence" value="ECO:0007669"/>
    <property type="project" value="UniProtKB-EC"/>
</dbReference>
<dbReference type="UniPathway" id="UPA00050">
    <property type="reaction ID" value="UER00461"/>
</dbReference>
<evidence type="ECO:0000256" key="10">
    <source>
        <dbReference type="ARBA" id="ARBA00023154"/>
    </source>
</evidence>
<dbReference type="OrthoDB" id="9799110at2"/>
<dbReference type="PIRSF" id="PIRSF000726">
    <property type="entry name" value="Asp_kin"/>
    <property type="match status" value="1"/>
</dbReference>
<dbReference type="GO" id="GO:0005524">
    <property type="term" value="F:ATP binding"/>
    <property type="evidence" value="ECO:0007669"/>
    <property type="project" value="UniProtKB-KW"/>
</dbReference>
<feature type="binding site" evidence="12">
    <location>
        <position position="181"/>
    </location>
    <ligand>
        <name>ATP</name>
        <dbReference type="ChEBI" id="CHEBI:30616"/>
    </ligand>
</feature>
<dbReference type="Proteomes" id="UP000031672">
    <property type="component" value="Unassembled WGS sequence"/>
</dbReference>
<dbReference type="Pfam" id="PF00696">
    <property type="entry name" value="AA_kinase"/>
    <property type="match status" value="1"/>
</dbReference>
<evidence type="ECO:0000256" key="12">
    <source>
        <dbReference type="PIRSR" id="PIRSR000726-1"/>
    </source>
</evidence>
<accession>A0A0C2JWB4</accession>
<evidence type="ECO:0000313" key="17">
    <source>
        <dbReference type="Proteomes" id="UP000031672"/>
    </source>
</evidence>
<dbReference type="CDD" id="cd04261">
    <property type="entry name" value="AAK_AKii-LysC-BS"/>
    <property type="match status" value="1"/>
</dbReference>
<dbReference type="UniPathway" id="UPA00034">
    <property type="reaction ID" value="UER00015"/>
</dbReference>
<comment type="similarity">
    <text evidence="4 13">Belongs to the aspartokinase family.</text>
</comment>
<evidence type="ECO:0000256" key="1">
    <source>
        <dbReference type="ARBA" id="ARBA00004766"/>
    </source>
</evidence>
<sequence>MSKPLIVQKFGGTSMGTIENIHTVAKHIISAKKSGNQLVVVVSAMSGETNRLMALAKQVDNVPTARELDVLLSAGEQMSMALLAMTLNKLGYPAVSLTGSQANIMTDNRHNDAAIQRIDTTRIYDLLALDKIVIVAGFQGVNTAGDITTLGRGGSDTTAVVLAGALSAAECQIFTDVDGVYTIDPRIVPTAQKLAVIDFPSMASMAQHGAKVLHLPSVHYAWTHQVPLRVLSTFDASPGEVYSGTLVKGNDCHQAICGFAIQSDMCLISMKRTALADVQKQCQMLGIMIWNVIERPEWVAIVIKQDVYTKLELVIESKISNSEPIGLVTAVGVQAEQLAKGCHQRLAEQGITVIDTVLNPLSITFVISPDSIDKAANILHHAYINSSDVANSQQKCIVVETI</sequence>
<accession>A0A0C2K974</accession>
<dbReference type="NCBIfam" id="NF006459">
    <property type="entry name" value="PRK08841.1"/>
    <property type="match status" value="1"/>
</dbReference>
<dbReference type="GO" id="GO:0009089">
    <property type="term" value="P:lysine biosynthetic process via diaminopimelate"/>
    <property type="evidence" value="ECO:0007669"/>
    <property type="project" value="UniProtKB-UniPathway"/>
</dbReference>
<dbReference type="PANTHER" id="PTHR21499">
    <property type="entry name" value="ASPARTATE KINASE"/>
    <property type="match status" value="1"/>
</dbReference>
<evidence type="ECO:0000256" key="6">
    <source>
        <dbReference type="ARBA" id="ARBA00022679"/>
    </source>
</evidence>
<keyword evidence="6 13" id="KW-0808">Transferase</keyword>
<dbReference type="PROSITE" id="PS00324">
    <property type="entry name" value="ASPARTOKINASE"/>
    <property type="match status" value="1"/>
</dbReference>
<dbReference type="InterPro" id="IPR001341">
    <property type="entry name" value="Asp_kinase"/>
</dbReference>
<evidence type="ECO:0000259" key="15">
    <source>
        <dbReference type="Pfam" id="PF00696"/>
    </source>
</evidence>
<evidence type="ECO:0000256" key="7">
    <source>
        <dbReference type="ARBA" id="ARBA00022741"/>
    </source>
</evidence>
<organism evidence="16 17">
    <name type="scientific">Vibrio renipiscarius</name>
    <dbReference type="NCBI Taxonomy" id="1461322"/>
    <lineage>
        <taxon>Bacteria</taxon>
        <taxon>Pseudomonadati</taxon>
        <taxon>Pseudomonadota</taxon>
        <taxon>Gammaproteobacteria</taxon>
        <taxon>Vibrionales</taxon>
        <taxon>Vibrionaceae</taxon>
        <taxon>Vibrio</taxon>
    </lineage>
</organism>
<dbReference type="AlphaFoldDB" id="A0A0C2JWB4"/>
<proteinExistence type="inferred from homology"/>
<feature type="binding site" evidence="12">
    <location>
        <begin position="175"/>
        <end position="176"/>
    </location>
    <ligand>
        <name>ATP</name>
        <dbReference type="ChEBI" id="CHEBI:30616"/>
    </ligand>
</feature>
<keyword evidence="10" id="KW-0457">Lysine biosynthesis</keyword>
<evidence type="ECO:0000256" key="11">
    <source>
        <dbReference type="ARBA" id="ARBA00047872"/>
    </source>
</evidence>
<dbReference type="FunFam" id="3.40.1160.10:FF:000002">
    <property type="entry name" value="Aspartokinase"/>
    <property type="match status" value="1"/>
</dbReference>
<keyword evidence="7 12" id="KW-0547">Nucleotide-binding</keyword>
<dbReference type="SUPFAM" id="SSF53633">
    <property type="entry name" value="Carbamate kinase-like"/>
    <property type="match status" value="1"/>
</dbReference>
<dbReference type="EC" id="2.7.2.4" evidence="13"/>
<feature type="binding site" evidence="12">
    <location>
        <position position="186"/>
    </location>
    <ligand>
        <name>ATP</name>
        <dbReference type="ChEBI" id="CHEBI:30616"/>
    </ligand>
</feature>
<evidence type="ECO:0000256" key="8">
    <source>
        <dbReference type="ARBA" id="ARBA00022777"/>
    </source>
</evidence>
<dbReference type="GO" id="GO:0009090">
    <property type="term" value="P:homoserine biosynthetic process"/>
    <property type="evidence" value="ECO:0007669"/>
    <property type="project" value="TreeGrafter"/>
</dbReference>
<dbReference type="InterPro" id="IPR041740">
    <property type="entry name" value="AKii-LysC-BS"/>
</dbReference>
<dbReference type="InterPro" id="IPR036393">
    <property type="entry name" value="AceGlu_kinase-like_sf"/>
</dbReference>
<dbReference type="UniPathway" id="UPA00051">
    <property type="reaction ID" value="UER00462"/>
</dbReference>
<keyword evidence="5 14" id="KW-0028">Amino-acid biosynthesis</keyword>
<dbReference type="NCBIfam" id="NF005155">
    <property type="entry name" value="PRK06635.1-4"/>
    <property type="match status" value="1"/>
</dbReference>
<evidence type="ECO:0000256" key="3">
    <source>
        <dbReference type="ARBA" id="ARBA00005139"/>
    </source>
</evidence>
<feature type="binding site" evidence="12">
    <location>
        <position position="49"/>
    </location>
    <ligand>
        <name>substrate</name>
    </ligand>
</feature>
<dbReference type="InterPro" id="IPR045865">
    <property type="entry name" value="ACT-like_dom_sf"/>
</dbReference>
<evidence type="ECO:0000256" key="13">
    <source>
        <dbReference type="RuleBase" id="RU003448"/>
    </source>
</evidence>
<keyword evidence="9 12" id="KW-0067">ATP-binding</keyword>
<feature type="binding site" evidence="12">
    <location>
        <position position="76"/>
    </location>
    <ligand>
        <name>substrate</name>
    </ligand>
</feature>
<gene>
    <name evidence="16" type="ORF">OJ16_00150</name>
</gene>
<dbReference type="Gene3D" id="3.40.1160.10">
    <property type="entry name" value="Acetylglutamate kinase-like"/>
    <property type="match status" value="1"/>
</dbReference>
<dbReference type="GO" id="GO:0009088">
    <property type="term" value="P:threonine biosynthetic process"/>
    <property type="evidence" value="ECO:0007669"/>
    <property type="project" value="UniProtKB-UniPathway"/>
</dbReference>
<dbReference type="STRING" id="1461322.OJ16_00150"/>
<dbReference type="RefSeq" id="WP_040986268.1">
    <property type="nucleotide sequence ID" value="NZ_JTKH01000001.1"/>
</dbReference>
<dbReference type="SUPFAM" id="SSF55021">
    <property type="entry name" value="ACT-like"/>
    <property type="match status" value="1"/>
</dbReference>
<comment type="pathway">
    <text evidence="2 14">Amino-acid biosynthesis; L-methionine biosynthesis via de novo pathway; L-homoserine from L-aspartate: step 1/3.</text>
</comment>
<reference evidence="16 17" key="1">
    <citation type="submission" date="2014-11" db="EMBL/GenBank/DDBJ databases">
        <title>Draft Genome Sequence of Vibrio piscirenalis strains CECT 8603T and CECT 8604, two marine Gammaproteobacterium isolated from cultured gilthead sea bream (Sparus aurata).</title>
        <authorList>
            <person name="Arahal D.R."/>
            <person name="Rodrigo-Torres L."/>
            <person name="Lucena T."/>
            <person name="Pujalte M.J."/>
        </authorList>
    </citation>
    <scope>NUCLEOTIDE SEQUENCE [LARGE SCALE GENOMIC DNA]</scope>
    <source>
        <strain evidence="16 17">DCR 1-4-2</strain>
    </source>
</reference>
<keyword evidence="17" id="KW-1185">Reference proteome</keyword>
<evidence type="ECO:0000256" key="4">
    <source>
        <dbReference type="ARBA" id="ARBA00010122"/>
    </source>
</evidence>
<evidence type="ECO:0000256" key="5">
    <source>
        <dbReference type="ARBA" id="ARBA00022605"/>
    </source>
</evidence>
<name>A0A0C2JWB4_9VIBR</name>
<dbReference type="EMBL" id="JTKH01000001">
    <property type="protein sequence ID" value="KII82214.1"/>
    <property type="molecule type" value="Genomic_DNA"/>
</dbReference>
<dbReference type="InterPro" id="IPR018042">
    <property type="entry name" value="Aspartate_kinase_CS"/>
</dbReference>
<keyword evidence="8 13" id="KW-0418">Kinase</keyword>
<dbReference type="NCBIfam" id="TIGR00657">
    <property type="entry name" value="asp_kinases"/>
    <property type="match status" value="1"/>
</dbReference>
<comment type="catalytic activity">
    <reaction evidence="11 13">
        <text>L-aspartate + ATP = 4-phospho-L-aspartate + ADP</text>
        <dbReference type="Rhea" id="RHEA:23776"/>
        <dbReference type="ChEBI" id="CHEBI:29991"/>
        <dbReference type="ChEBI" id="CHEBI:30616"/>
        <dbReference type="ChEBI" id="CHEBI:57535"/>
        <dbReference type="ChEBI" id="CHEBI:456216"/>
        <dbReference type="EC" id="2.7.2.4"/>
    </reaction>
</comment>
<evidence type="ECO:0000256" key="14">
    <source>
        <dbReference type="RuleBase" id="RU004249"/>
    </source>
</evidence>
<evidence type="ECO:0000313" key="16">
    <source>
        <dbReference type="EMBL" id="KII82214.1"/>
    </source>
</evidence>
<comment type="pathway">
    <text evidence="1 14">Amino-acid biosynthesis; L-lysine biosynthesis via DAP pathway; (S)-tetrahydrodipicolinate from L-aspartate: step 1/4.</text>
</comment>
<comment type="pathway">
    <text evidence="3 14">Amino-acid biosynthesis; L-threonine biosynthesis; L-threonine from L-aspartate: step 1/5.</text>
</comment>